<keyword evidence="3" id="KW-1185">Reference proteome</keyword>
<protein>
    <submittedName>
        <fullName evidence="2">Uncharacterized protein</fullName>
    </submittedName>
</protein>
<feature type="chain" id="PRO_5045547868" evidence="1">
    <location>
        <begin position="20"/>
        <end position="113"/>
    </location>
</feature>
<dbReference type="Proteomes" id="UP000837857">
    <property type="component" value="Chromosome 17"/>
</dbReference>
<sequence length="113" mass="12703">MKNSLVALTLIASLSLNHATPTSPETDAAPTVTHATDAVDTEIETTPDPQLIIITTDPSAGKSSEATLKPYRFPDCLGFDNQVDPYFNPYFRLKMQDPLFRRWWENRKCPYSV</sequence>
<reference evidence="2" key="1">
    <citation type="submission" date="2022-03" db="EMBL/GenBank/DDBJ databases">
        <authorList>
            <person name="Martin H S."/>
        </authorList>
    </citation>
    <scope>NUCLEOTIDE SEQUENCE</scope>
</reference>
<accession>A0ABN8I363</accession>
<gene>
    <name evidence="2" type="ORF">IPOD504_LOCUS5904</name>
</gene>
<keyword evidence="1" id="KW-0732">Signal</keyword>
<evidence type="ECO:0000256" key="1">
    <source>
        <dbReference type="SAM" id="SignalP"/>
    </source>
</evidence>
<evidence type="ECO:0000313" key="3">
    <source>
        <dbReference type="Proteomes" id="UP000837857"/>
    </source>
</evidence>
<name>A0ABN8I363_9NEOP</name>
<feature type="signal peptide" evidence="1">
    <location>
        <begin position="1"/>
        <end position="19"/>
    </location>
</feature>
<feature type="non-terminal residue" evidence="2">
    <location>
        <position position="113"/>
    </location>
</feature>
<proteinExistence type="predicted"/>
<dbReference type="EMBL" id="OW152829">
    <property type="protein sequence ID" value="CAH2047718.1"/>
    <property type="molecule type" value="Genomic_DNA"/>
</dbReference>
<evidence type="ECO:0000313" key="2">
    <source>
        <dbReference type="EMBL" id="CAH2047718.1"/>
    </source>
</evidence>
<organism evidence="2 3">
    <name type="scientific">Iphiclides podalirius</name>
    <name type="common">scarce swallowtail</name>
    <dbReference type="NCBI Taxonomy" id="110791"/>
    <lineage>
        <taxon>Eukaryota</taxon>
        <taxon>Metazoa</taxon>
        <taxon>Ecdysozoa</taxon>
        <taxon>Arthropoda</taxon>
        <taxon>Hexapoda</taxon>
        <taxon>Insecta</taxon>
        <taxon>Pterygota</taxon>
        <taxon>Neoptera</taxon>
        <taxon>Endopterygota</taxon>
        <taxon>Lepidoptera</taxon>
        <taxon>Glossata</taxon>
        <taxon>Ditrysia</taxon>
        <taxon>Papilionoidea</taxon>
        <taxon>Papilionidae</taxon>
        <taxon>Papilioninae</taxon>
        <taxon>Iphiclides</taxon>
    </lineage>
</organism>